<reference evidence="1" key="1">
    <citation type="submission" date="2020-03" db="EMBL/GenBank/DDBJ databases">
        <authorList>
            <person name="Weist P."/>
        </authorList>
    </citation>
    <scope>NUCLEOTIDE SEQUENCE</scope>
</reference>
<proteinExistence type="predicted"/>
<keyword evidence="2" id="KW-1185">Reference proteome</keyword>
<dbReference type="EMBL" id="CADEAL010003923">
    <property type="protein sequence ID" value="CAB1446659.1"/>
    <property type="molecule type" value="Genomic_DNA"/>
</dbReference>
<evidence type="ECO:0000313" key="2">
    <source>
        <dbReference type="Proteomes" id="UP001153269"/>
    </source>
</evidence>
<name>A0A9N7YW64_PLEPL</name>
<dbReference type="Proteomes" id="UP001153269">
    <property type="component" value="Unassembled WGS sequence"/>
</dbReference>
<comment type="caution">
    <text evidence="1">The sequence shown here is derived from an EMBL/GenBank/DDBJ whole genome shotgun (WGS) entry which is preliminary data.</text>
</comment>
<gene>
    <name evidence="1" type="ORF">PLEPLA_LOCUS34383</name>
</gene>
<organism evidence="1 2">
    <name type="scientific">Pleuronectes platessa</name>
    <name type="common">European plaice</name>
    <dbReference type="NCBI Taxonomy" id="8262"/>
    <lineage>
        <taxon>Eukaryota</taxon>
        <taxon>Metazoa</taxon>
        <taxon>Chordata</taxon>
        <taxon>Craniata</taxon>
        <taxon>Vertebrata</taxon>
        <taxon>Euteleostomi</taxon>
        <taxon>Actinopterygii</taxon>
        <taxon>Neopterygii</taxon>
        <taxon>Teleostei</taxon>
        <taxon>Neoteleostei</taxon>
        <taxon>Acanthomorphata</taxon>
        <taxon>Carangaria</taxon>
        <taxon>Pleuronectiformes</taxon>
        <taxon>Pleuronectoidei</taxon>
        <taxon>Pleuronectidae</taxon>
        <taxon>Pleuronectes</taxon>
    </lineage>
</organism>
<evidence type="ECO:0000313" key="1">
    <source>
        <dbReference type="EMBL" id="CAB1446659.1"/>
    </source>
</evidence>
<accession>A0A9N7YW64</accession>
<dbReference type="AlphaFoldDB" id="A0A9N7YW64"/>
<protein>
    <submittedName>
        <fullName evidence="1">Uncharacterized protein</fullName>
    </submittedName>
</protein>
<sequence>MGSEKEGRVKTIIAVMNEGWWQEPSGDHSVTETGFCGPNFIIMTQSHQHTPSDESAAELYKESVKLVEVHRLVTGREDGSGSIQMLQASPQPQWNVVNSSRRLSEKLRFGLYETFQGRVGIKSKKDLSRKHASVGQNTAQNIHVVLE</sequence>